<dbReference type="GO" id="GO:0016491">
    <property type="term" value="F:oxidoreductase activity"/>
    <property type="evidence" value="ECO:0007669"/>
    <property type="project" value="InterPro"/>
</dbReference>
<dbReference type="RefSeq" id="WP_047007138.1">
    <property type="nucleotide sequence ID" value="NZ_CP018097.1"/>
</dbReference>
<dbReference type="PROSITE" id="PS51318">
    <property type="entry name" value="TAT"/>
    <property type="match status" value="1"/>
</dbReference>
<sequence length="757" mass="80705">MQVSRRGLLAGAAVGGGVLVAWAFLPRDFASPLEPGEGETAVDAWLKIASDGVVTVAVPQLEMGQGVTTLLPQIVAMEVGADWRQVAVEPAPVSSAYANIPLAAHWAPLWRPAVPSLADQADDWALQSWARDNRFTVTAKGTTLAAYEQSCREAGAAARSMLAQAAAERWDVPWEECRAENGVIYHNENAASFAELAVEAGEFSPPDPPPLQSEAPAEAGPLEGMAEREVPLQWPRLDLPSKVDGGHVFAGDVRLPGMVFASVRHGPHDESELADFDAGRAAGQRGLVQLVRGKRWLAAIAENWWAAEQALQEIAPRFATERPVQSAQIVEALDDALRNGPARIVEKRGDGAEDYAHDFALRYDIAPGLHATMETTTATARLAVGTLELWLATQAPEAARQAAAKAIGLSASDVILYPVAAGGSFDRRLDNQIAIEAALIAREVARPVQVTWSRWDEHAASYPRPPAAGLMAAETDDSGNIRTLRARLASPPTMREFGRRLFDNEVSWRAIDELEGEEGVFAVEGLAPPYTIANVSVEHAPVTILLPTAPMRGGADGYTCFMRESFIDELAARHEREPMSYRIAMLGQDALLADCLQRAARLASWDGGIAGSGQGIACHRMDFGDAAGRIAVVAEASAGEGGVRIRRIFAAANIGRVVNRDIALQQLEGGIVFGLGMALGCSTEYANGRPTHERLAALAIPTLADCPQVEVELVESDAPPFDPGEIGVPAVAPAIANAFFSATGLRLRRLPLLSALV</sequence>
<gene>
    <name evidence="1" type="ORF">AAW01_09825</name>
</gene>
<evidence type="ECO:0000313" key="1">
    <source>
        <dbReference type="EMBL" id="KLE31788.1"/>
    </source>
</evidence>
<dbReference type="EMBL" id="LBHC01000002">
    <property type="protein sequence ID" value="KLE31788.1"/>
    <property type="molecule type" value="Genomic_DNA"/>
</dbReference>
<dbReference type="STRING" id="502682.BMF35_a0970"/>
<dbReference type="InterPro" id="IPR052516">
    <property type="entry name" value="N-heterocyclic_Hydroxylase"/>
</dbReference>
<dbReference type="InterPro" id="IPR037165">
    <property type="entry name" value="AldOxase/xan_DH_Mopterin-bd_sf"/>
</dbReference>
<accession>A0A0G9MR49</accession>
<dbReference type="Pfam" id="PF02738">
    <property type="entry name" value="MoCoBD_1"/>
    <property type="match status" value="1"/>
</dbReference>
<dbReference type="InterPro" id="IPR036856">
    <property type="entry name" value="Ald_Oxase/Xan_DH_a/b_sf"/>
</dbReference>
<dbReference type="Gene3D" id="3.90.1170.50">
    <property type="entry name" value="Aldehyde oxidase/xanthine dehydrogenase, a/b hammerhead"/>
    <property type="match status" value="1"/>
</dbReference>
<dbReference type="InterPro" id="IPR012368">
    <property type="entry name" value="OxRdtase_Mopterin-bd_su_IorB"/>
</dbReference>
<reference evidence="1 2" key="1">
    <citation type="submission" date="2015-04" db="EMBL/GenBank/DDBJ databases">
        <title>The draft genome sequence of Erythrobacr gangjinensis K7-2.</title>
        <authorList>
            <person name="Zhuang L."/>
            <person name="Liu Y."/>
            <person name="Shao Z."/>
        </authorList>
    </citation>
    <scope>NUCLEOTIDE SEQUENCE [LARGE SCALE GENOMIC DNA]</scope>
    <source>
        <strain evidence="1 2">K7-2</strain>
    </source>
</reference>
<dbReference type="KEGG" id="egn:BMF35_a0970"/>
<dbReference type="AlphaFoldDB" id="A0A0G9MR49"/>
<dbReference type="InterPro" id="IPR000674">
    <property type="entry name" value="Ald_Oxase/Xan_DH_a/b"/>
</dbReference>
<proteinExistence type="predicted"/>
<keyword evidence="2" id="KW-1185">Reference proteome</keyword>
<dbReference type="PANTHER" id="PTHR47495">
    <property type="entry name" value="ALDEHYDE DEHYDROGENASE"/>
    <property type="match status" value="1"/>
</dbReference>
<dbReference type="SMART" id="SM01008">
    <property type="entry name" value="Ald_Xan_dh_C"/>
    <property type="match status" value="1"/>
</dbReference>
<dbReference type="InterPro" id="IPR006311">
    <property type="entry name" value="TAT_signal"/>
</dbReference>
<dbReference type="OrthoDB" id="9767994at2"/>
<dbReference type="Gene3D" id="3.30.365.10">
    <property type="entry name" value="Aldehyde oxidase/xanthine dehydrogenase, molybdopterin binding domain"/>
    <property type="match status" value="4"/>
</dbReference>
<name>A0A0G9MR49_9SPHN</name>
<protein>
    <submittedName>
        <fullName evidence="1">Xanthine dehydrogenase</fullName>
    </submittedName>
</protein>
<dbReference type="PATRIC" id="fig|502682.8.peg.2007"/>
<dbReference type="SUPFAM" id="SSF54665">
    <property type="entry name" value="CO dehydrogenase molybdoprotein N-domain-like"/>
    <property type="match status" value="1"/>
</dbReference>
<dbReference type="Proteomes" id="UP000053070">
    <property type="component" value="Unassembled WGS sequence"/>
</dbReference>
<organism evidence="1 2">
    <name type="scientific">Aurantiacibacter gangjinensis</name>
    <dbReference type="NCBI Taxonomy" id="502682"/>
    <lineage>
        <taxon>Bacteria</taxon>
        <taxon>Pseudomonadati</taxon>
        <taxon>Pseudomonadota</taxon>
        <taxon>Alphaproteobacteria</taxon>
        <taxon>Sphingomonadales</taxon>
        <taxon>Erythrobacteraceae</taxon>
        <taxon>Aurantiacibacter</taxon>
    </lineage>
</organism>
<dbReference type="PIRSF" id="PIRSF036389">
    <property type="entry name" value="IOR_B"/>
    <property type="match status" value="1"/>
</dbReference>
<evidence type="ECO:0000313" key="2">
    <source>
        <dbReference type="Proteomes" id="UP000053070"/>
    </source>
</evidence>
<dbReference type="InterPro" id="IPR008274">
    <property type="entry name" value="AldOxase/xan_DH_MoCoBD1"/>
</dbReference>
<dbReference type="InterPro" id="IPR046867">
    <property type="entry name" value="AldOxase/xan_DH_MoCoBD2"/>
</dbReference>
<comment type="caution">
    <text evidence="1">The sequence shown here is derived from an EMBL/GenBank/DDBJ whole genome shotgun (WGS) entry which is preliminary data.</text>
</comment>
<dbReference type="PANTHER" id="PTHR47495:SF1">
    <property type="entry name" value="BLL3820 PROTEIN"/>
    <property type="match status" value="1"/>
</dbReference>
<dbReference type="Pfam" id="PF20256">
    <property type="entry name" value="MoCoBD_2"/>
    <property type="match status" value="1"/>
</dbReference>
<dbReference type="SUPFAM" id="SSF56003">
    <property type="entry name" value="Molybdenum cofactor-binding domain"/>
    <property type="match status" value="2"/>
</dbReference>